<sequence>MSRSFEDHPPARDQDDHDADSDALFDALENEDDTAYRAHRIEQLNAEFASAQNNKNNNDSRTRDHTILEDSLYPTISSDQALLDFTTQTHRCVIHFAHPDFARCGTMDEHIRALATRHHEVRFARVDVRNTPFVVERLKIRVLPCVIGFKDGVGVERVTGFEGLGSGGRDGTDGFSTATLEKRLIWKGILAQEKFGAGDGASDGSEDDDSDGGERRDRGKRSIRTGNARSYRHADDDDDDWD</sequence>
<dbReference type="VEuPathDB" id="FungiDB:M747DRAFT_295611"/>
<name>A0A100IQ76_ASPNG</name>
<accession>A0A100IQ76</accession>
<dbReference type="VEuPathDB" id="FungiDB:An17g02130"/>
<dbReference type="PaxDb" id="5061-CADANGAP00013360"/>
<reference evidence="3" key="1">
    <citation type="journal article" date="2016" name="Genome Announc.">
        <title>Draft genome sequence of Aspergillus niger strain An76.</title>
        <authorList>
            <person name="Gong W."/>
            <person name="Cheng Z."/>
            <person name="Zhang H."/>
            <person name="Liu L."/>
            <person name="Gao P."/>
            <person name="Wang L."/>
        </authorList>
    </citation>
    <scope>NUCLEOTIDE SEQUENCE [LARGE SCALE GENOMIC DNA]</scope>
    <source>
        <strain evidence="3">An76</strain>
    </source>
</reference>
<dbReference type="EMBL" id="BCMY01000016">
    <property type="protein sequence ID" value="GAQ45349.1"/>
    <property type="molecule type" value="Genomic_DNA"/>
</dbReference>
<proteinExistence type="predicted"/>
<dbReference type="VEuPathDB" id="FungiDB:ASPNIDRAFT2_1123629"/>
<dbReference type="SUPFAM" id="SSF52833">
    <property type="entry name" value="Thioredoxin-like"/>
    <property type="match status" value="1"/>
</dbReference>
<dbReference type="OrthoDB" id="10257948at2759"/>
<dbReference type="AlphaFoldDB" id="A0A100IQ76"/>
<evidence type="ECO:0000313" key="2">
    <source>
        <dbReference type="EMBL" id="GAQ45349.1"/>
    </source>
</evidence>
<dbReference type="PANTHER" id="PTHR21148">
    <property type="entry name" value="THIOREDOXIN DOMAIN-CONTAINING PROTEIN 9"/>
    <property type="match status" value="1"/>
</dbReference>
<dbReference type="Gene3D" id="3.40.30.10">
    <property type="entry name" value="Glutaredoxin"/>
    <property type="match status" value="1"/>
</dbReference>
<gene>
    <name evidence="2" type="ORF">ABL_08010</name>
</gene>
<organism evidence="2 3">
    <name type="scientific">Aspergillus niger</name>
    <dbReference type="NCBI Taxonomy" id="5061"/>
    <lineage>
        <taxon>Eukaryota</taxon>
        <taxon>Fungi</taxon>
        <taxon>Dikarya</taxon>
        <taxon>Ascomycota</taxon>
        <taxon>Pezizomycotina</taxon>
        <taxon>Eurotiomycetes</taxon>
        <taxon>Eurotiomycetidae</taxon>
        <taxon>Eurotiales</taxon>
        <taxon>Aspergillaceae</taxon>
        <taxon>Aspergillus</taxon>
        <taxon>Aspergillus subgen. Circumdati</taxon>
    </lineage>
</organism>
<feature type="compositionally biased region" description="Basic and acidic residues" evidence="1">
    <location>
        <begin position="1"/>
        <end position="15"/>
    </location>
</feature>
<dbReference type="OMA" id="CVIAFID"/>
<feature type="region of interest" description="Disordered" evidence="1">
    <location>
        <begin position="195"/>
        <end position="242"/>
    </location>
</feature>
<dbReference type="VEuPathDB" id="FungiDB:ATCC64974_65810"/>
<protein>
    <submittedName>
        <fullName evidence="2">NTP binding protein</fullName>
    </submittedName>
</protein>
<feature type="region of interest" description="Disordered" evidence="1">
    <location>
        <begin position="1"/>
        <end position="22"/>
    </location>
</feature>
<evidence type="ECO:0000313" key="3">
    <source>
        <dbReference type="Proteomes" id="UP000068243"/>
    </source>
</evidence>
<dbReference type="InterPro" id="IPR036249">
    <property type="entry name" value="Thioredoxin-like_sf"/>
</dbReference>
<dbReference type="Proteomes" id="UP000068243">
    <property type="component" value="Unassembled WGS sequence"/>
</dbReference>
<evidence type="ECO:0000256" key="1">
    <source>
        <dbReference type="SAM" id="MobiDB-lite"/>
    </source>
</evidence>
<comment type="caution">
    <text evidence="2">The sequence shown here is derived from an EMBL/GenBank/DDBJ whole genome shotgun (WGS) entry which is preliminary data.</text>
</comment>
<dbReference type="CDD" id="cd02989">
    <property type="entry name" value="Phd_like_TxnDC9"/>
    <property type="match status" value="1"/>
</dbReference>